<feature type="region of interest" description="Disordered" evidence="1">
    <location>
        <begin position="43"/>
        <end position="63"/>
    </location>
</feature>
<accession>A0A1A6GPZ6</accession>
<evidence type="ECO:0000313" key="2">
    <source>
        <dbReference type="EMBL" id="OBS68368.1"/>
    </source>
</evidence>
<reference evidence="2 3" key="1">
    <citation type="submission" date="2016-06" db="EMBL/GenBank/DDBJ databases">
        <title>The Draft Genome Sequence and Annotation of the Desert Woodrat Neotoma lepida.</title>
        <authorList>
            <person name="Campbell M."/>
            <person name="Oakeson K.F."/>
            <person name="Yandell M."/>
            <person name="Halpert J.R."/>
            <person name="Dearing D."/>
        </authorList>
    </citation>
    <scope>NUCLEOTIDE SEQUENCE [LARGE SCALE GENOMIC DNA]</scope>
    <source>
        <strain evidence="2">417</strain>
        <tissue evidence="2">Liver</tissue>
    </source>
</reference>
<evidence type="ECO:0000256" key="1">
    <source>
        <dbReference type="SAM" id="MobiDB-lite"/>
    </source>
</evidence>
<gene>
    <name evidence="2" type="ORF">A6R68_03090</name>
</gene>
<dbReference type="Proteomes" id="UP000092124">
    <property type="component" value="Unassembled WGS sequence"/>
</dbReference>
<sequence length="106" mass="11482">MQAQSRDVQISNITMVPEKDSVLSCAQAALLSTGKMMVLEEKSDQRWTSAATDKRLEKGQLEQPESQAHGALLGYACPLGFSFSLSLTSATGYMTSNYPLKKCMGS</sequence>
<name>A0A1A6GPZ6_NEOLE</name>
<organism evidence="2 3">
    <name type="scientific">Neotoma lepida</name>
    <name type="common">Desert woodrat</name>
    <dbReference type="NCBI Taxonomy" id="56216"/>
    <lineage>
        <taxon>Eukaryota</taxon>
        <taxon>Metazoa</taxon>
        <taxon>Chordata</taxon>
        <taxon>Craniata</taxon>
        <taxon>Vertebrata</taxon>
        <taxon>Euteleostomi</taxon>
        <taxon>Mammalia</taxon>
        <taxon>Eutheria</taxon>
        <taxon>Euarchontoglires</taxon>
        <taxon>Glires</taxon>
        <taxon>Rodentia</taxon>
        <taxon>Myomorpha</taxon>
        <taxon>Muroidea</taxon>
        <taxon>Cricetidae</taxon>
        <taxon>Neotominae</taxon>
        <taxon>Neotoma</taxon>
    </lineage>
</organism>
<evidence type="ECO:0000313" key="3">
    <source>
        <dbReference type="Proteomes" id="UP000092124"/>
    </source>
</evidence>
<protein>
    <submittedName>
        <fullName evidence="2">Uncharacterized protein</fullName>
    </submittedName>
</protein>
<comment type="caution">
    <text evidence="2">The sequence shown here is derived from an EMBL/GenBank/DDBJ whole genome shotgun (WGS) entry which is preliminary data.</text>
</comment>
<dbReference type="EMBL" id="LZPO01075948">
    <property type="protein sequence ID" value="OBS68368.1"/>
    <property type="molecule type" value="Genomic_DNA"/>
</dbReference>
<dbReference type="AlphaFoldDB" id="A0A1A6GPZ6"/>
<keyword evidence="3" id="KW-1185">Reference proteome</keyword>
<proteinExistence type="predicted"/>